<sequence length="195" mass="21807">MVDCRAQTFTLEAAITTLLIVLVMLYISQAIPLTPLTSSAANVMVENTLEMYAGDVLNTLTYEPICSDISAENLSILKKALLSWNGAVIDGGASSSEYDTSFENISNALPLKYVLINAFEKKGLAYNIDIYYKDAIMRKLRFIYNGQPSNNAIIATQVIPIYDTDYENGIKKYIPDIDSSNLYNVLYVRLTVWRM</sequence>
<keyword evidence="3" id="KW-1185">Reference proteome</keyword>
<proteinExistence type="predicted"/>
<evidence type="ECO:0000256" key="1">
    <source>
        <dbReference type="SAM" id="Phobius"/>
    </source>
</evidence>
<dbReference type="HOGENOM" id="CLU_110996_0_0_2"/>
<evidence type="ECO:0000313" key="2">
    <source>
        <dbReference type="EMBL" id="AGK61448.1"/>
    </source>
</evidence>
<accession>N0BEL0</accession>
<dbReference type="eggNOG" id="arCOG04652">
    <property type="taxonomic scope" value="Archaea"/>
</dbReference>
<keyword evidence="1" id="KW-0472">Membrane</keyword>
<dbReference type="KEGG" id="ast:Asulf_01465"/>
<gene>
    <name evidence="2" type="ORF">Asulf_01465</name>
</gene>
<dbReference type="GeneID" id="15393100"/>
<dbReference type="Pfam" id="PF23959">
    <property type="entry name" value="DUF7288"/>
    <property type="match status" value="1"/>
</dbReference>
<dbReference type="STRING" id="387631.Asulf_01465"/>
<dbReference type="Proteomes" id="UP000013307">
    <property type="component" value="Chromosome"/>
</dbReference>
<name>N0BEL0_9EURY</name>
<dbReference type="AlphaFoldDB" id="N0BEL0"/>
<feature type="transmembrane region" description="Helical" evidence="1">
    <location>
        <begin position="9"/>
        <end position="27"/>
    </location>
</feature>
<keyword evidence="1" id="KW-0812">Transmembrane</keyword>
<dbReference type="InterPro" id="IPR055712">
    <property type="entry name" value="DUF7288"/>
</dbReference>
<protein>
    <submittedName>
        <fullName evidence="2">Uncharacterized protein</fullName>
    </submittedName>
</protein>
<organism evidence="2 3">
    <name type="scientific">Archaeoglobus sulfaticallidus PM70-1</name>
    <dbReference type="NCBI Taxonomy" id="387631"/>
    <lineage>
        <taxon>Archaea</taxon>
        <taxon>Methanobacteriati</taxon>
        <taxon>Methanobacteriota</taxon>
        <taxon>Archaeoglobi</taxon>
        <taxon>Archaeoglobales</taxon>
        <taxon>Archaeoglobaceae</taxon>
        <taxon>Archaeoglobus</taxon>
    </lineage>
</organism>
<dbReference type="OrthoDB" id="324613at2157"/>
<keyword evidence="1" id="KW-1133">Transmembrane helix</keyword>
<evidence type="ECO:0000313" key="3">
    <source>
        <dbReference type="Proteomes" id="UP000013307"/>
    </source>
</evidence>
<dbReference type="EMBL" id="CP005290">
    <property type="protein sequence ID" value="AGK61448.1"/>
    <property type="molecule type" value="Genomic_DNA"/>
</dbReference>
<dbReference type="RefSeq" id="WP_015591046.1">
    <property type="nucleotide sequence ID" value="NC_021169.1"/>
</dbReference>
<reference evidence="2 3" key="1">
    <citation type="journal article" date="2013" name="Genome Announc.">
        <title>Complete Genome Sequence of the Thermophilic and Facultatively Chemolithoautotrophic Sulfate Reducer Archaeoglobus sulfaticallidus Strain PM70-1T.</title>
        <authorList>
            <person name="Stokke R."/>
            <person name="Hocking W.P."/>
            <person name="Steinsbu B.O."/>
            <person name="Steen I.H."/>
        </authorList>
    </citation>
    <scope>NUCLEOTIDE SEQUENCE [LARGE SCALE GENOMIC DNA]</scope>
    <source>
        <strain evidence="2">PM70-1</strain>
    </source>
</reference>